<protein>
    <submittedName>
        <fullName evidence="3">Lipopolysaccharide 1,6-galactosyltransferase</fullName>
    </submittedName>
    <submittedName>
        <fullName evidence="2">UDP-D-galactose--(Glucosyl)LPS-1, 6-D-galactosyltransferase</fullName>
    </submittedName>
</protein>
<evidence type="ECO:0000313" key="5">
    <source>
        <dbReference type="Proteomes" id="UP000245980"/>
    </source>
</evidence>
<comment type="caution">
    <text evidence="2">The sequence shown here is derived from an EMBL/GenBank/DDBJ whole genome shotgun (WGS) entry which is preliminary data.</text>
</comment>
<dbReference type="OMA" id="LFSWPHF"/>
<evidence type="ECO:0000313" key="4">
    <source>
        <dbReference type="Proteomes" id="UP000216122"/>
    </source>
</evidence>
<dbReference type="PANTHER" id="PTHR12526:SF630">
    <property type="entry name" value="GLYCOSYLTRANSFERASE"/>
    <property type="match status" value="1"/>
</dbReference>
<organism evidence="2 4">
    <name type="scientific">Limosilactobacillus reuteri</name>
    <name type="common">Lactobacillus reuteri</name>
    <dbReference type="NCBI Taxonomy" id="1598"/>
    <lineage>
        <taxon>Bacteria</taxon>
        <taxon>Bacillati</taxon>
        <taxon>Bacillota</taxon>
        <taxon>Bacilli</taxon>
        <taxon>Lactobacillales</taxon>
        <taxon>Lactobacillaceae</taxon>
        <taxon>Limosilactobacillus</taxon>
    </lineage>
</organism>
<dbReference type="EMBL" id="QGHT01000001">
    <property type="protein sequence ID" value="PWT43596.1"/>
    <property type="molecule type" value="Genomic_DNA"/>
</dbReference>
<dbReference type="EMBL" id="NGQC01000018">
    <property type="protein sequence ID" value="OYT04703.1"/>
    <property type="molecule type" value="Genomic_DNA"/>
</dbReference>
<dbReference type="NCBIfam" id="NF007396">
    <property type="entry name" value="PRK09922.1"/>
    <property type="match status" value="1"/>
</dbReference>
<dbReference type="Gene3D" id="3.40.50.2000">
    <property type="entry name" value="Glycogen Phosphorylase B"/>
    <property type="match status" value="2"/>
</dbReference>
<proteinExistence type="predicted"/>
<dbReference type="SUPFAM" id="SSF53756">
    <property type="entry name" value="UDP-Glycosyltransferase/glycogen phosphorylase"/>
    <property type="match status" value="1"/>
</dbReference>
<dbReference type="Proteomes" id="UP000216122">
    <property type="component" value="Unassembled WGS sequence"/>
</dbReference>
<gene>
    <name evidence="2" type="ORF">CBG21_01715</name>
    <name evidence="3" type="ORF">DKZ22_00610</name>
</gene>
<reference evidence="4" key="1">
    <citation type="submission" date="2017-05" db="EMBL/GenBank/DDBJ databases">
        <authorList>
            <person name="Lin X.B."/>
            <person name="Stothard P."/>
            <person name="Tasseva G."/>
            <person name="Walter J."/>
        </authorList>
    </citation>
    <scope>NUCLEOTIDE SEQUENCE [LARGE SCALE GENOMIC DNA]</scope>
    <source>
        <strain evidence="4">103v</strain>
    </source>
</reference>
<dbReference type="RefSeq" id="WP_003668658.1">
    <property type="nucleotide sequence ID" value="NZ_CP011024.1"/>
</dbReference>
<evidence type="ECO:0000313" key="2">
    <source>
        <dbReference type="EMBL" id="OYT04703.1"/>
    </source>
</evidence>
<dbReference type="PANTHER" id="PTHR12526">
    <property type="entry name" value="GLYCOSYLTRANSFERASE"/>
    <property type="match status" value="1"/>
</dbReference>
<dbReference type="Proteomes" id="UP000245980">
    <property type="component" value="Unassembled WGS sequence"/>
</dbReference>
<name>A0A1B7LU22_LIMRT</name>
<dbReference type="InterPro" id="IPR001296">
    <property type="entry name" value="Glyco_trans_1"/>
</dbReference>
<reference evidence="3" key="5">
    <citation type="submission" date="2018-05" db="EMBL/GenBank/DDBJ databases">
        <authorList>
            <person name="Peng X.Y."/>
            <person name="Xu Y.F."/>
            <person name="Luo D."/>
            <person name="Yu J."/>
            <person name="Gu J.Y."/>
        </authorList>
    </citation>
    <scope>NUCLEOTIDE SEQUENCE</scope>
    <source>
        <strain evidence="3">LR10</strain>
    </source>
</reference>
<accession>A0A1B7LU22</accession>
<evidence type="ECO:0000259" key="1">
    <source>
        <dbReference type="Pfam" id="PF00534"/>
    </source>
</evidence>
<keyword evidence="2" id="KW-0328">Glycosyltransferase</keyword>
<evidence type="ECO:0000313" key="3">
    <source>
        <dbReference type="EMBL" id="PWT43596.1"/>
    </source>
</evidence>
<reference evidence="2 4" key="3">
    <citation type="submission" date="2017-09" db="EMBL/GenBank/DDBJ databases">
        <title>Tripartite evolution among Lactobacillus johnsonii, Lactobacillus taiwanensis, Lactobacillus reuteri and their rodent host.</title>
        <authorList>
            <person name="Wang T."/>
            <person name="Knowles S."/>
            <person name="Cheng C."/>
        </authorList>
    </citation>
    <scope>NUCLEOTIDE SEQUENCE [LARGE SCALE GENOMIC DNA]</scope>
    <source>
        <strain evidence="2 4">103v</strain>
    </source>
</reference>
<dbReference type="AlphaFoldDB" id="A0A1B7LU22"/>
<keyword evidence="2" id="KW-0808">Transferase</keyword>
<dbReference type="CDD" id="cd03811">
    <property type="entry name" value="GT4_GT28_WabH-like"/>
    <property type="match status" value="1"/>
</dbReference>
<feature type="domain" description="Glycosyl transferase family 1" evidence="1">
    <location>
        <begin position="171"/>
        <end position="317"/>
    </location>
</feature>
<dbReference type="Pfam" id="PF00534">
    <property type="entry name" value="Glycos_transf_1"/>
    <property type="match status" value="1"/>
</dbReference>
<reference evidence="3 5" key="4">
    <citation type="journal article" date="2018" name="Front. Microbiol.">
        <title>Comparative Genomics of the Herbivore Gut Symbiont Lactobacillus reuteri Reveals Genetic Diversity and Lifestyle Adaptation.</title>
        <authorList>
            <person name="Zhao J."/>
        </authorList>
    </citation>
    <scope>NUCLEOTIDE SEQUENCE [LARGE SCALE GENOMIC DNA]</scope>
    <source>
        <strain evidence="3 5">LR10</strain>
    </source>
</reference>
<sequence>MKLTFITNKITGRGGTETVLVKVLNNLVENGNDIRLVLSNMTPDKEWLHKLNPSIKVIYPKNSSRLNRLAYFIKIFLMSPKDTNYIILSPNIIKLFAKLRKVTHKNCKLISWFHFSIANQMDYDPHNIVFADYHLAISSPIKQQMIDLGIASQRIFLIYNPAEHHQLLDIQENSSKKHLLYVGRVQLTGQKNLEELLRAVSLTNSSVVLDVYGGGEDESQCKELAEKLEIKDRVKWHGWTENIWSSLAYQPFALILTSHFEGLPMVFLEAMSRGIPCLSADFDGFTDVVVDGINGEVYHRGNIKECAKKINKMSQTEYNKVAIQNSISKFYEERYFENLRNVLKKITDY</sequence>
<reference evidence="2" key="2">
    <citation type="submission" date="2017-05" db="EMBL/GenBank/DDBJ databases">
        <authorList>
            <person name="Song R."/>
            <person name="Chenine A.L."/>
            <person name="Ruprecht R.M."/>
        </authorList>
    </citation>
    <scope>NUCLEOTIDE SEQUENCE [LARGE SCALE GENOMIC DNA]</scope>
    <source>
        <strain evidence="2">103v</strain>
    </source>
</reference>
<dbReference type="GO" id="GO:0016757">
    <property type="term" value="F:glycosyltransferase activity"/>
    <property type="evidence" value="ECO:0007669"/>
    <property type="project" value="UniProtKB-KW"/>
</dbReference>